<name>A0ABP6XSQ4_9ACTN</name>
<dbReference type="RefSeq" id="WP_344843756.1">
    <property type="nucleotide sequence ID" value="NZ_BAABAA010000006.1"/>
</dbReference>
<sequence length="154" mass="16564">MKIVRILAVVGLLAAGLFAGVTPAAANGNYYLTSAISPFPSGWGSAEGSVDFTGKHKVFQQGYAQDHCAGDGSGDGYGVYVRSRVIWGNGAYSEWSPWQGDSSGCADHTEGFVSSGFSNPDRNILRMEVQLCLRDVQRNDVINCDLASFRNQYI</sequence>
<keyword evidence="1" id="KW-0732">Signal</keyword>
<evidence type="ECO:0000313" key="3">
    <source>
        <dbReference type="Proteomes" id="UP001501222"/>
    </source>
</evidence>
<gene>
    <name evidence="2" type="ORF">GCM10022235_46100</name>
</gene>
<protein>
    <recommendedName>
        <fullName evidence="4">Secreted protein</fullName>
    </recommendedName>
</protein>
<dbReference type="EMBL" id="BAABAA010000006">
    <property type="protein sequence ID" value="GAA3571579.1"/>
    <property type="molecule type" value="Genomic_DNA"/>
</dbReference>
<reference evidence="3" key="1">
    <citation type="journal article" date="2019" name="Int. J. Syst. Evol. Microbiol.">
        <title>The Global Catalogue of Microorganisms (GCM) 10K type strain sequencing project: providing services to taxonomists for standard genome sequencing and annotation.</title>
        <authorList>
            <consortium name="The Broad Institute Genomics Platform"/>
            <consortium name="The Broad Institute Genome Sequencing Center for Infectious Disease"/>
            <person name="Wu L."/>
            <person name="Ma J."/>
        </authorList>
    </citation>
    <scope>NUCLEOTIDE SEQUENCE [LARGE SCALE GENOMIC DNA]</scope>
    <source>
        <strain evidence="3">JCM 16928</strain>
    </source>
</reference>
<feature type="chain" id="PRO_5047516894" description="Secreted protein" evidence="1">
    <location>
        <begin position="27"/>
        <end position="154"/>
    </location>
</feature>
<organism evidence="2 3">
    <name type="scientific">Kribbella ginsengisoli</name>
    <dbReference type="NCBI Taxonomy" id="363865"/>
    <lineage>
        <taxon>Bacteria</taxon>
        <taxon>Bacillati</taxon>
        <taxon>Actinomycetota</taxon>
        <taxon>Actinomycetes</taxon>
        <taxon>Propionibacteriales</taxon>
        <taxon>Kribbellaceae</taxon>
        <taxon>Kribbella</taxon>
    </lineage>
</organism>
<keyword evidence="3" id="KW-1185">Reference proteome</keyword>
<feature type="signal peptide" evidence="1">
    <location>
        <begin position="1"/>
        <end position="26"/>
    </location>
</feature>
<evidence type="ECO:0000313" key="2">
    <source>
        <dbReference type="EMBL" id="GAA3571579.1"/>
    </source>
</evidence>
<accession>A0ABP6XSQ4</accession>
<evidence type="ECO:0000256" key="1">
    <source>
        <dbReference type="SAM" id="SignalP"/>
    </source>
</evidence>
<proteinExistence type="predicted"/>
<evidence type="ECO:0008006" key="4">
    <source>
        <dbReference type="Google" id="ProtNLM"/>
    </source>
</evidence>
<comment type="caution">
    <text evidence="2">The sequence shown here is derived from an EMBL/GenBank/DDBJ whole genome shotgun (WGS) entry which is preliminary data.</text>
</comment>
<dbReference type="Proteomes" id="UP001501222">
    <property type="component" value="Unassembled WGS sequence"/>
</dbReference>